<keyword evidence="3" id="KW-0436">Ligase</keyword>
<dbReference type="GO" id="GO:0005737">
    <property type="term" value="C:cytoplasm"/>
    <property type="evidence" value="ECO:0007669"/>
    <property type="project" value="InterPro"/>
</dbReference>
<evidence type="ECO:0000256" key="2">
    <source>
        <dbReference type="ARBA" id="ARBA00012837"/>
    </source>
</evidence>
<dbReference type="SUPFAM" id="SSF47323">
    <property type="entry name" value="Anticodon-binding domain of a subclass of class I aminoacyl-tRNA synthetases"/>
    <property type="match status" value="1"/>
</dbReference>
<dbReference type="InterPro" id="IPR036695">
    <property type="entry name" value="Arg-tRNA-synth_N_sf"/>
</dbReference>
<dbReference type="PANTHER" id="PTHR11956">
    <property type="entry name" value="ARGINYL-TRNA SYNTHETASE"/>
    <property type="match status" value="1"/>
</dbReference>
<dbReference type="Gene3D" id="1.10.730.10">
    <property type="entry name" value="Isoleucyl-tRNA Synthetase, Domain 1"/>
    <property type="match status" value="1"/>
</dbReference>
<evidence type="ECO:0000256" key="3">
    <source>
        <dbReference type="ARBA" id="ARBA00022598"/>
    </source>
</evidence>
<dbReference type="Gene3D" id="3.40.50.620">
    <property type="entry name" value="HUPs"/>
    <property type="match status" value="1"/>
</dbReference>
<comment type="catalytic activity">
    <reaction evidence="8">
        <text>tRNA(Arg) + L-arginine + ATP = L-arginyl-tRNA(Arg) + AMP + diphosphate</text>
        <dbReference type="Rhea" id="RHEA:20301"/>
        <dbReference type="Rhea" id="RHEA-COMP:9658"/>
        <dbReference type="Rhea" id="RHEA-COMP:9673"/>
        <dbReference type="ChEBI" id="CHEBI:30616"/>
        <dbReference type="ChEBI" id="CHEBI:32682"/>
        <dbReference type="ChEBI" id="CHEBI:33019"/>
        <dbReference type="ChEBI" id="CHEBI:78442"/>
        <dbReference type="ChEBI" id="CHEBI:78513"/>
        <dbReference type="ChEBI" id="CHEBI:456215"/>
        <dbReference type="EC" id="6.1.1.19"/>
    </reaction>
</comment>
<evidence type="ECO:0000313" key="11">
    <source>
        <dbReference type="EMBL" id="KKM99331.1"/>
    </source>
</evidence>
<evidence type="ECO:0000259" key="10">
    <source>
        <dbReference type="SMART" id="SM01016"/>
    </source>
</evidence>
<name>A0A0F9MJD2_9ZZZZ</name>
<protein>
    <recommendedName>
        <fullName evidence="2">arginine--tRNA ligase</fullName>
        <ecNumber evidence="2">6.1.1.19</ecNumber>
    </recommendedName>
</protein>
<evidence type="ECO:0000256" key="8">
    <source>
        <dbReference type="ARBA" id="ARBA00049339"/>
    </source>
</evidence>
<dbReference type="EC" id="6.1.1.19" evidence="2"/>
<dbReference type="SMART" id="SM01016">
    <property type="entry name" value="Arg_tRNA_synt_N"/>
    <property type="match status" value="1"/>
</dbReference>
<dbReference type="NCBIfam" id="TIGR00456">
    <property type="entry name" value="argS"/>
    <property type="match status" value="1"/>
</dbReference>
<dbReference type="SMART" id="SM00836">
    <property type="entry name" value="DALR_1"/>
    <property type="match status" value="1"/>
</dbReference>
<dbReference type="FunFam" id="1.10.730.10:FF:000006">
    <property type="entry name" value="Arginyl-tRNA synthetase 2, mitochondrial"/>
    <property type="match status" value="1"/>
</dbReference>
<comment type="caution">
    <text evidence="11">The sequence shown here is derived from an EMBL/GenBank/DDBJ whole genome shotgun (WGS) entry which is preliminary data.</text>
</comment>
<evidence type="ECO:0000259" key="9">
    <source>
        <dbReference type="SMART" id="SM00836"/>
    </source>
</evidence>
<gene>
    <name evidence="11" type="ORF">LCGC14_1148990</name>
</gene>
<dbReference type="Pfam" id="PF05746">
    <property type="entry name" value="DALR_1"/>
    <property type="match status" value="1"/>
</dbReference>
<dbReference type="SUPFAM" id="SSF52374">
    <property type="entry name" value="Nucleotidylyl transferase"/>
    <property type="match status" value="1"/>
</dbReference>
<dbReference type="PRINTS" id="PR01038">
    <property type="entry name" value="TRNASYNTHARG"/>
</dbReference>
<sequence>MQIIDRHVIGKYLSKYIQNLSYEEIESIIEIPPQDINFSYSFPVYRLSKIKRRNPNQIAQELKKKLLLPDYLEKIEADGAYLNFKIKPACILENIFKLKDTYGRIYEVLRENQEKPLKIVIEYPAPNTNKPLHFGHVRNMLIGSSMSTLLRYKGHEVFEVNLNNDRGVHICKSMLAYKRLGNNKEPDKKSDHFVGDFYIKYGELEKRNKNIIEEVQELLRLWEAEDPETILLWKKMNNWALEGFKETYKKLEITFDKEYFESDIYKRGKSIILKNLELGIFNKTEDGAVYADLKNSYNLPNKILIRRDGTSLYITQDIFLAFLKKEDYDYDISFYVVGNEQDLYFKQLFAVLDMIGFREDKYHLSYGMISLPEGKMKSREGTIVDADNIITDILKLAYEEVNKRYPKIKEKEKSHRANIIGMGALKFYILKFNPKSEFIFNPKQSISFEGETGPYIQYCFARIESIISKSKEKIDLDINWNLFKNDSEQNLIKQLNYFPETVALTAKKNDIHLIPQYLLTLCQTFNSFYSKCHVLSEDKQLEKARLLLIKCVQIVIKTGLSILGIETLVKM</sequence>
<dbReference type="InterPro" id="IPR014729">
    <property type="entry name" value="Rossmann-like_a/b/a_fold"/>
</dbReference>
<organism evidence="11">
    <name type="scientific">marine sediment metagenome</name>
    <dbReference type="NCBI Taxonomy" id="412755"/>
    <lineage>
        <taxon>unclassified sequences</taxon>
        <taxon>metagenomes</taxon>
        <taxon>ecological metagenomes</taxon>
    </lineage>
</organism>
<dbReference type="InterPro" id="IPR001278">
    <property type="entry name" value="Arg-tRNA-ligase"/>
</dbReference>
<keyword evidence="5" id="KW-0067">ATP-binding</keyword>
<evidence type="ECO:0000256" key="6">
    <source>
        <dbReference type="ARBA" id="ARBA00022917"/>
    </source>
</evidence>
<keyword evidence="7" id="KW-0030">Aminoacyl-tRNA synthetase</keyword>
<dbReference type="SUPFAM" id="SSF55190">
    <property type="entry name" value="Arginyl-tRNA synthetase (ArgRS), N-terminal 'additional' domain"/>
    <property type="match status" value="1"/>
</dbReference>
<dbReference type="InterPro" id="IPR009080">
    <property type="entry name" value="tRNAsynth_Ia_anticodon-bd"/>
</dbReference>
<dbReference type="Gene3D" id="3.30.1360.70">
    <property type="entry name" value="Arginyl tRNA synthetase N-terminal domain"/>
    <property type="match status" value="1"/>
</dbReference>
<dbReference type="GO" id="GO:0005524">
    <property type="term" value="F:ATP binding"/>
    <property type="evidence" value="ECO:0007669"/>
    <property type="project" value="UniProtKB-KW"/>
</dbReference>
<feature type="domain" description="Arginyl tRNA synthetase N-terminal" evidence="10">
    <location>
        <begin position="7"/>
        <end position="86"/>
    </location>
</feature>
<dbReference type="EMBL" id="LAZR01005509">
    <property type="protein sequence ID" value="KKM99331.1"/>
    <property type="molecule type" value="Genomic_DNA"/>
</dbReference>
<evidence type="ECO:0000256" key="5">
    <source>
        <dbReference type="ARBA" id="ARBA00022840"/>
    </source>
</evidence>
<feature type="domain" description="DALR anticodon binding" evidence="9">
    <location>
        <begin position="456"/>
        <end position="571"/>
    </location>
</feature>
<dbReference type="InterPro" id="IPR005148">
    <property type="entry name" value="Arg-tRNA-synth_N"/>
</dbReference>
<proteinExistence type="inferred from homology"/>
<evidence type="ECO:0000256" key="1">
    <source>
        <dbReference type="ARBA" id="ARBA00005594"/>
    </source>
</evidence>
<dbReference type="Pfam" id="PF00750">
    <property type="entry name" value="tRNA-synt_1d"/>
    <property type="match status" value="1"/>
</dbReference>
<dbReference type="InterPro" id="IPR008909">
    <property type="entry name" value="DALR_anticod-bd"/>
</dbReference>
<evidence type="ECO:0000256" key="4">
    <source>
        <dbReference type="ARBA" id="ARBA00022741"/>
    </source>
</evidence>
<dbReference type="GO" id="GO:0004814">
    <property type="term" value="F:arginine-tRNA ligase activity"/>
    <property type="evidence" value="ECO:0007669"/>
    <property type="project" value="UniProtKB-EC"/>
</dbReference>
<dbReference type="Pfam" id="PF03485">
    <property type="entry name" value="Arg_tRNA_synt_N"/>
    <property type="match status" value="1"/>
</dbReference>
<comment type="similarity">
    <text evidence="1">Belongs to the class-I aminoacyl-tRNA synthetase family.</text>
</comment>
<dbReference type="PANTHER" id="PTHR11956:SF5">
    <property type="entry name" value="ARGININE--TRNA LIGASE, CYTOPLASMIC"/>
    <property type="match status" value="1"/>
</dbReference>
<keyword evidence="6" id="KW-0648">Protein biosynthesis</keyword>
<dbReference type="InterPro" id="IPR035684">
    <property type="entry name" value="ArgRS_core"/>
</dbReference>
<dbReference type="GO" id="GO:0006420">
    <property type="term" value="P:arginyl-tRNA aminoacylation"/>
    <property type="evidence" value="ECO:0007669"/>
    <property type="project" value="InterPro"/>
</dbReference>
<dbReference type="AlphaFoldDB" id="A0A0F9MJD2"/>
<accession>A0A0F9MJD2</accession>
<evidence type="ECO:0000256" key="7">
    <source>
        <dbReference type="ARBA" id="ARBA00023146"/>
    </source>
</evidence>
<reference evidence="11" key="1">
    <citation type="journal article" date="2015" name="Nature">
        <title>Complex archaea that bridge the gap between prokaryotes and eukaryotes.</title>
        <authorList>
            <person name="Spang A."/>
            <person name="Saw J.H."/>
            <person name="Jorgensen S.L."/>
            <person name="Zaremba-Niedzwiedzka K."/>
            <person name="Martijn J."/>
            <person name="Lind A.E."/>
            <person name="van Eijk R."/>
            <person name="Schleper C."/>
            <person name="Guy L."/>
            <person name="Ettema T.J."/>
        </authorList>
    </citation>
    <scope>NUCLEOTIDE SEQUENCE</scope>
</reference>
<keyword evidence="4" id="KW-0547">Nucleotide-binding</keyword>
<dbReference type="HAMAP" id="MF_00123">
    <property type="entry name" value="Arg_tRNA_synth"/>
    <property type="match status" value="1"/>
</dbReference>